<dbReference type="PANTHER" id="PTHR30086:SF20">
    <property type="entry name" value="ARGININE EXPORTER PROTEIN ARGO-RELATED"/>
    <property type="match status" value="1"/>
</dbReference>
<evidence type="ECO:0000256" key="1">
    <source>
        <dbReference type="ARBA" id="ARBA00004651"/>
    </source>
</evidence>
<protein>
    <submittedName>
        <fullName evidence="7">LysE family translocator</fullName>
    </submittedName>
</protein>
<dbReference type="PANTHER" id="PTHR30086">
    <property type="entry name" value="ARGININE EXPORTER PROTEIN ARGO"/>
    <property type="match status" value="1"/>
</dbReference>
<evidence type="ECO:0000313" key="7">
    <source>
        <dbReference type="EMBL" id="TEU29289.1"/>
    </source>
</evidence>
<name>A0A4Y7XEF2_9GAMM</name>
<dbReference type="GO" id="GO:0015171">
    <property type="term" value="F:amino acid transmembrane transporter activity"/>
    <property type="evidence" value="ECO:0007669"/>
    <property type="project" value="TreeGrafter"/>
</dbReference>
<dbReference type="OrthoDB" id="9812084at2"/>
<dbReference type="EMBL" id="SNTY01000014">
    <property type="protein sequence ID" value="TEU29289.1"/>
    <property type="molecule type" value="Genomic_DNA"/>
</dbReference>
<dbReference type="Proteomes" id="UP000297834">
    <property type="component" value="Unassembled WGS sequence"/>
</dbReference>
<evidence type="ECO:0000256" key="3">
    <source>
        <dbReference type="ARBA" id="ARBA00022692"/>
    </source>
</evidence>
<proteinExistence type="predicted"/>
<comment type="subcellular location">
    <subcellularLocation>
        <location evidence="1">Cell membrane</location>
        <topology evidence="1">Multi-pass membrane protein</topology>
    </subcellularLocation>
</comment>
<evidence type="ECO:0000313" key="8">
    <source>
        <dbReference type="Proteomes" id="UP000297834"/>
    </source>
</evidence>
<evidence type="ECO:0000256" key="2">
    <source>
        <dbReference type="ARBA" id="ARBA00022475"/>
    </source>
</evidence>
<sequence length="202" mass="22365">MLSLFTLETLTGLVLFALVSSITPGPNNIMLLSSGVNFGFKRTIPHMLGICAGFFILCMATGLGIAAVLQQYPTLHLVLKIISALYLVYLAIQIARSQPVDSHEVATHRPLTFLQAALFQWVNPKAWMMALSAMIIYSSTLHPVASMWWISIVFALINLPCIACWALFGVLLKQVLNRPAYLKWFNISMGILLIASIYPILK</sequence>
<keyword evidence="2" id="KW-1003">Cell membrane</keyword>
<dbReference type="Pfam" id="PF01810">
    <property type="entry name" value="LysE"/>
    <property type="match status" value="1"/>
</dbReference>
<evidence type="ECO:0000256" key="5">
    <source>
        <dbReference type="ARBA" id="ARBA00023136"/>
    </source>
</evidence>
<evidence type="ECO:0000256" key="4">
    <source>
        <dbReference type="ARBA" id="ARBA00022989"/>
    </source>
</evidence>
<comment type="caution">
    <text evidence="7">The sequence shown here is derived from an EMBL/GenBank/DDBJ whole genome shotgun (WGS) entry which is preliminary data.</text>
</comment>
<keyword evidence="3 6" id="KW-0812">Transmembrane</keyword>
<organism evidence="7 8">
    <name type="scientific">Alkanindiges illinoisensis</name>
    <dbReference type="NCBI Taxonomy" id="197183"/>
    <lineage>
        <taxon>Bacteria</taxon>
        <taxon>Pseudomonadati</taxon>
        <taxon>Pseudomonadota</taxon>
        <taxon>Gammaproteobacteria</taxon>
        <taxon>Moraxellales</taxon>
        <taxon>Moraxellaceae</taxon>
        <taxon>Alkanindiges</taxon>
    </lineage>
</organism>
<dbReference type="GO" id="GO:0033228">
    <property type="term" value="P:cysteine export across plasma membrane"/>
    <property type="evidence" value="ECO:0007669"/>
    <property type="project" value="TreeGrafter"/>
</dbReference>
<dbReference type="InterPro" id="IPR001123">
    <property type="entry name" value="LeuE-type"/>
</dbReference>
<keyword evidence="8" id="KW-1185">Reference proteome</keyword>
<dbReference type="AlphaFoldDB" id="A0A4Y7XEF2"/>
<dbReference type="GO" id="GO:0005886">
    <property type="term" value="C:plasma membrane"/>
    <property type="evidence" value="ECO:0007669"/>
    <property type="project" value="UniProtKB-SubCell"/>
</dbReference>
<keyword evidence="4 6" id="KW-1133">Transmembrane helix</keyword>
<feature type="transmembrane region" description="Helical" evidence="6">
    <location>
        <begin position="147"/>
        <end position="172"/>
    </location>
</feature>
<reference evidence="7 8" key="1">
    <citation type="submission" date="2019-03" db="EMBL/GenBank/DDBJ databases">
        <title>Alkanindiges illinoisensis: a potential pathogenic isolated from ascites of a gastric cancer patient with abdominal metastasis.</title>
        <authorList>
            <person name="Hu X."/>
            <person name="Yang B."/>
            <person name="Yan X."/>
            <person name="Lin L."/>
            <person name="Zhao H."/>
            <person name="Zhou F."/>
            <person name="Su B."/>
            <person name="Chen J."/>
            <person name="Rui Y."/>
            <person name="Wang Q."/>
            <person name="Zheng L."/>
        </authorList>
    </citation>
    <scope>NUCLEOTIDE SEQUENCE [LARGE SCALE GENOMIC DNA]</scope>
    <source>
        <strain evidence="7 8">NFYY 23406</strain>
    </source>
</reference>
<gene>
    <name evidence="7" type="ORF">E2B99_04300</name>
</gene>
<dbReference type="RefSeq" id="WP_134243739.1">
    <property type="nucleotide sequence ID" value="NZ_SNTY01000014.1"/>
</dbReference>
<accession>A0A4Y7XEF2</accession>
<evidence type="ECO:0000256" key="6">
    <source>
        <dbReference type="SAM" id="Phobius"/>
    </source>
</evidence>
<dbReference type="STRING" id="1120977.GCA_000619845_02431"/>
<feature type="transmembrane region" description="Helical" evidence="6">
    <location>
        <begin position="77"/>
        <end position="95"/>
    </location>
</feature>
<feature type="transmembrane region" description="Helical" evidence="6">
    <location>
        <begin position="45"/>
        <end position="70"/>
    </location>
</feature>
<feature type="transmembrane region" description="Helical" evidence="6">
    <location>
        <begin position="184"/>
        <end position="201"/>
    </location>
</feature>
<keyword evidence="5 6" id="KW-0472">Membrane</keyword>